<dbReference type="InterPro" id="IPR052648">
    <property type="entry name" value="Ser-tRNA(Sec)_kinase"/>
</dbReference>
<dbReference type="PANTHER" id="PTHR20873">
    <property type="entry name" value="L-SERYL-TRNA(SEC) KINASE"/>
    <property type="match status" value="1"/>
</dbReference>
<keyword evidence="2" id="KW-1185">Reference proteome</keyword>
<comment type="caution">
    <text evidence="1">The sequence shown here is derived from an EMBL/GenBank/DDBJ whole genome shotgun (WGS) entry which is preliminary data.</text>
</comment>
<dbReference type="Pfam" id="PF13671">
    <property type="entry name" value="AAA_33"/>
    <property type="match status" value="1"/>
</dbReference>
<reference evidence="1 2" key="1">
    <citation type="journal article" date="2023" name="Commun. Biol.">
        <title>Genome analysis of Parmales, the sister group of diatoms, reveals the evolutionary specialization of diatoms from phago-mixotrophs to photoautotrophs.</title>
        <authorList>
            <person name="Ban H."/>
            <person name="Sato S."/>
            <person name="Yoshikawa S."/>
            <person name="Yamada K."/>
            <person name="Nakamura Y."/>
            <person name="Ichinomiya M."/>
            <person name="Sato N."/>
            <person name="Blanc-Mathieu R."/>
            <person name="Endo H."/>
            <person name="Kuwata A."/>
            <person name="Ogata H."/>
        </authorList>
    </citation>
    <scope>NUCLEOTIDE SEQUENCE [LARGE SCALE GENOMIC DNA]</scope>
</reference>
<evidence type="ECO:0000313" key="2">
    <source>
        <dbReference type="Proteomes" id="UP001165060"/>
    </source>
</evidence>
<proteinExistence type="predicted"/>
<accession>A0ABQ6M6B6</accession>
<dbReference type="SUPFAM" id="SSF52540">
    <property type="entry name" value="P-loop containing nucleoside triphosphate hydrolases"/>
    <property type="match status" value="1"/>
</dbReference>
<dbReference type="PANTHER" id="PTHR20873:SF0">
    <property type="entry name" value="L-SERYL-TRNA(SEC) KINASE"/>
    <property type="match status" value="1"/>
</dbReference>
<dbReference type="Proteomes" id="UP001165060">
    <property type="component" value="Unassembled WGS sequence"/>
</dbReference>
<sequence>MTSPPVPIPIPVSVICLVGPPASGKSTLSSSLLSTLPSPLLLSNDAIASSLSSASDSLPSLSAWREARKAAISQLRSALSSPSPPSHIILDDTQHLRSMRKSVYNAIKDCASPRSVSLFFLTLAAPLPELLARNAARPPSSRVSDASIRKIVEMLQLPGSPSSSDAGVPVPERGNVLLLPSSSSASPAEIFDKALAFVSASPAPLVISTPPPPLPPAPPPAPSSTQDRDLLLRALASFAVPSLADGKAASAVKKRILALSPAPSAPEIASLFAAELGLEGFLPSFLASPGSTPFRNLLSSNRLPFLPAEKSVVLSSLSLPPSAAAALSSLLSRCAHLSHKNWSATLTFANELEEILGGGPSDSELFGRLFPRVLEGGNWAGAREYALPQGVEGGKIKGRGKPWLVLVSGLNGIRKTTSTYQPWFADVLGDALEGQWEGGEGELPTGQNSFFRQLDFMICSLAAVDFKHMYEAGGDVAQYSQRKAALFGRYRMISEMLGIVLVRDAVRRGMNVMLETSGRDVAMYEYVDFILDECNEAGVPYNKLAINFDIDDIRFAERSVDERMGKEMRKAALALPSADLRDVVGVNMGGPYGSEVLGAVKADSERVWKEVAGGERGFGDWFKASVHIKGDGGGGAWTERGGDAGAVYEFQNQTQESVGGGS</sequence>
<organism evidence="1 2">
    <name type="scientific">Tetraparma gracilis</name>
    <dbReference type="NCBI Taxonomy" id="2962635"/>
    <lineage>
        <taxon>Eukaryota</taxon>
        <taxon>Sar</taxon>
        <taxon>Stramenopiles</taxon>
        <taxon>Ochrophyta</taxon>
        <taxon>Bolidophyceae</taxon>
        <taxon>Parmales</taxon>
        <taxon>Triparmaceae</taxon>
        <taxon>Tetraparma</taxon>
    </lineage>
</organism>
<dbReference type="Gene3D" id="3.40.50.300">
    <property type="entry name" value="P-loop containing nucleotide triphosphate hydrolases"/>
    <property type="match status" value="1"/>
</dbReference>
<evidence type="ECO:0000313" key="1">
    <source>
        <dbReference type="EMBL" id="GMI20410.1"/>
    </source>
</evidence>
<name>A0ABQ6M6B6_9STRA</name>
<gene>
    <name evidence="1" type="ORF">TeGR_g7581</name>
</gene>
<dbReference type="InterPro" id="IPR027417">
    <property type="entry name" value="P-loop_NTPase"/>
</dbReference>
<protein>
    <submittedName>
        <fullName evidence="1">Uncharacterized protein</fullName>
    </submittedName>
</protein>
<dbReference type="EMBL" id="BRYB01001203">
    <property type="protein sequence ID" value="GMI20410.1"/>
    <property type="molecule type" value="Genomic_DNA"/>
</dbReference>